<dbReference type="OrthoDB" id="2446447at2759"/>
<dbReference type="PANTHER" id="PTHR36448:SF3">
    <property type="entry name" value="CUPIN TYPE-2 DOMAIN-CONTAINING PROTEIN"/>
    <property type="match status" value="1"/>
</dbReference>
<evidence type="ECO:0000313" key="3">
    <source>
        <dbReference type="Proteomes" id="UP000503462"/>
    </source>
</evidence>
<evidence type="ECO:0000259" key="1">
    <source>
        <dbReference type="Pfam" id="PF00190"/>
    </source>
</evidence>
<gene>
    <name evidence="2" type="ORF">AMS68_007839</name>
</gene>
<feature type="domain" description="Cupin type-1" evidence="1">
    <location>
        <begin position="57"/>
        <end position="139"/>
    </location>
</feature>
<name>A0A6H0Y5K2_9PEZI</name>
<dbReference type="InterPro" id="IPR011051">
    <property type="entry name" value="RmlC_Cupin_sf"/>
</dbReference>
<dbReference type="EMBL" id="CP051143">
    <property type="protein sequence ID" value="QIX02322.1"/>
    <property type="molecule type" value="Genomic_DNA"/>
</dbReference>
<reference evidence="2 3" key="1">
    <citation type="journal article" date="2016" name="Sci. Rep.">
        <title>Peltaster fructicola genome reveals evolution from an invasive phytopathogen to an ectophytic parasite.</title>
        <authorList>
            <person name="Xu C."/>
            <person name="Chen H."/>
            <person name="Gleason M.L."/>
            <person name="Xu J.R."/>
            <person name="Liu H."/>
            <person name="Zhang R."/>
            <person name="Sun G."/>
        </authorList>
    </citation>
    <scope>NUCLEOTIDE SEQUENCE [LARGE SCALE GENOMIC DNA]</scope>
    <source>
        <strain evidence="2 3">LNHT1506</strain>
    </source>
</reference>
<dbReference type="SUPFAM" id="SSF51182">
    <property type="entry name" value="RmlC-like cupins"/>
    <property type="match status" value="1"/>
</dbReference>
<dbReference type="InterPro" id="IPR047121">
    <property type="entry name" value="YjiB-like"/>
</dbReference>
<evidence type="ECO:0000313" key="2">
    <source>
        <dbReference type="EMBL" id="QIX02322.1"/>
    </source>
</evidence>
<dbReference type="Pfam" id="PF00190">
    <property type="entry name" value="Cupin_1"/>
    <property type="match status" value="1"/>
</dbReference>
<protein>
    <recommendedName>
        <fullName evidence="1">Cupin type-1 domain-containing protein</fullName>
    </recommendedName>
</protein>
<proteinExistence type="predicted"/>
<dbReference type="InterPro" id="IPR006045">
    <property type="entry name" value="Cupin_1"/>
</dbReference>
<dbReference type="CDD" id="cd02219">
    <property type="entry name" value="cupin_YjlB-like"/>
    <property type="match status" value="1"/>
</dbReference>
<dbReference type="AlphaFoldDB" id="A0A6H0Y5K2"/>
<dbReference type="PANTHER" id="PTHR36448">
    <property type="entry name" value="BLR7373 PROTEIN"/>
    <property type="match status" value="1"/>
</dbReference>
<dbReference type="InterPro" id="IPR014710">
    <property type="entry name" value="RmlC-like_jellyroll"/>
</dbReference>
<organism evidence="2 3">
    <name type="scientific">Peltaster fructicola</name>
    <dbReference type="NCBI Taxonomy" id="286661"/>
    <lineage>
        <taxon>Eukaryota</taxon>
        <taxon>Fungi</taxon>
        <taxon>Dikarya</taxon>
        <taxon>Ascomycota</taxon>
        <taxon>Pezizomycotina</taxon>
        <taxon>Dothideomycetes</taxon>
        <taxon>Dothideomycetes incertae sedis</taxon>
        <taxon>Peltaster</taxon>
    </lineage>
</organism>
<keyword evidence="3" id="KW-1185">Reference proteome</keyword>
<dbReference type="Gene3D" id="2.60.120.10">
    <property type="entry name" value="Jelly Rolls"/>
    <property type="match status" value="1"/>
</dbReference>
<accession>A0A6H0Y5K2</accession>
<sequence length="219" mass="23535">MPKVKTYHLKPTRRIPNSHLPVLHYPSQFESAGIAASEIYDILERNGWTVQWIYRYGTTQEAHYHSTAHECMTVLSGQATIRLGAGDTSPDLEESTNGRGFEDGGVEIQVAAGDTLVIPAGVSHKTYDTTPAAKFALLTPGHGAGIEADDRREAVASVELSGFAMLGAYPVGSHWDFQTGAVLSQTSWPAIWEIPVPDNDPVLGKSSAGLCGLWSSSRG</sequence>
<dbReference type="Proteomes" id="UP000503462">
    <property type="component" value="Chromosome 5"/>
</dbReference>